<sequence length="195" mass="21154">MTLDGLAHDERTNAVVGWILLSIVTIDALENLLRDVPLWGGFELLVVAVASAPALATREWTAMVPWPILSITASAVLAGTAVVPFELTVYLAIASLAFVVVVELEAFTSVELSSRFAVGFAVLTTLALQALWTVAQFYSDQWLGTDFLRTQTELQRDFVVVTVVGLVLGALFQWYFVRFESVGTAGERTNGTGSR</sequence>
<evidence type="ECO:0000313" key="2">
    <source>
        <dbReference type="EMBL" id="QSW98724.1"/>
    </source>
</evidence>
<name>A0A8A2VE79_9EURY</name>
<gene>
    <name evidence="2" type="ORF">J0X25_15200</name>
</gene>
<proteinExistence type="predicted"/>
<keyword evidence="1" id="KW-0812">Transmembrane</keyword>
<evidence type="ECO:0000313" key="3">
    <source>
        <dbReference type="Proteomes" id="UP000663203"/>
    </source>
</evidence>
<keyword evidence="1" id="KW-0472">Membrane</keyword>
<dbReference type="RefSeq" id="WP_207288334.1">
    <property type="nucleotide sequence ID" value="NZ_CP071462.1"/>
</dbReference>
<feature type="transmembrane region" description="Helical" evidence="1">
    <location>
        <begin position="87"/>
        <end position="104"/>
    </location>
</feature>
<organism evidence="2 3">
    <name type="scientific">Haloterrigena alkaliphila</name>
    <dbReference type="NCBI Taxonomy" id="2816475"/>
    <lineage>
        <taxon>Archaea</taxon>
        <taxon>Methanobacteriati</taxon>
        <taxon>Methanobacteriota</taxon>
        <taxon>Stenosarchaea group</taxon>
        <taxon>Halobacteria</taxon>
        <taxon>Halobacteriales</taxon>
        <taxon>Natrialbaceae</taxon>
        <taxon>Haloterrigena</taxon>
    </lineage>
</organism>
<keyword evidence="1" id="KW-1133">Transmembrane helix</keyword>
<dbReference type="EMBL" id="CP071462">
    <property type="protein sequence ID" value="QSW98724.1"/>
    <property type="molecule type" value="Genomic_DNA"/>
</dbReference>
<dbReference type="Proteomes" id="UP000663203">
    <property type="component" value="Chromosome"/>
</dbReference>
<feature type="transmembrane region" description="Helical" evidence="1">
    <location>
        <begin position="158"/>
        <end position="177"/>
    </location>
</feature>
<accession>A0A8A2VE79</accession>
<dbReference type="GeneID" id="63188679"/>
<evidence type="ECO:0000256" key="1">
    <source>
        <dbReference type="SAM" id="Phobius"/>
    </source>
</evidence>
<feature type="transmembrane region" description="Helical" evidence="1">
    <location>
        <begin position="36"/>
        <end position="56"/>
    </location>
</feature>
<reference evidence="2 3" key="1">
    <citation type="submission" date="2021-03" db="EMBL/GenBank/DDBJ databases">
        <title>Haloterrigena longa sp. nov. and Haloterrigena limicola sp. nov., extremely halophilic archaea isolated from a salt lake.</title>
        <authorList>
            <person name="Henglin C."/>
        </authorList>
    </citation>
    <scope>NUCLEOTIDE SEQUENCE [LARGE SCALE GENOMIC DNA]</scope>
    <source>
        <strain evidence="2 3">KZCA68</strain>
    </source>
</reference>
<feature type="transmembrane region" description="Helical" evidence="1">
    <location>
        <begin position="12"/>
        <end position="30"/>
    </location>
</feature>
<protein>
    <submittedName>
        <fullName evidence="2">Uncharacterized protein</fullName>
    </submittedName>
</protein>
<dbReference type="KEGG" id="hakz:J0X25_15200"/>
<dbReference type="AlphaFoldDB" id="A0A8A2VE79"/>
<keyword evidence="3" id="KW-1185">Reference proteome</keyword>
<feature type="transmembrane region" description="Helical" evidence="1">
    <location>
        <begin position="116"/>
        <end position="138"/>
    </location>
</feature>